<comment type="similarity">
    <text evidence="1">Belongs to the DNase I family.</text>
</comment>
<evidence type="ECO:0000256" key="4">
    <source>
        <dbReference type="SAM" id="MobiDB-lite"/>
    </source>
</evidence>
<dbReference type="AlphaFoldDB" id="A0A5C6C252"/>
<dbReference type="InterPro" id="IPR016202">
    <property type="entry name" value="DNase_I"/>
</dbReference>
<evidence type="ECO:0000313" key="7">
    <source>
        <dbReference type="Proteomes" id="UP000319908"/>
    </source>
</evidence>
<dbReference type="GO" id="GO:0004519">
    <property type="term" value="F:endonuclease activity"/>
    <property type="evidence" value="ECO:0007669"/>
    <property type="project" value="UniProtKB-KW"/>
</dbReference>
<keyword evidence="2" id="KW-0540">Nuclease</keyword>
<accession>A0A5C6C252</accession>
<dbReference type="RefSeq" id="WP_146405659.1">
    <property type="nucleotide sequence ID" value="NZ_SJPU01000001.1"/>
</dbReference>
<feature type="region of interest" description="Disordered" evidence="4">
    <location>
        <begin position="1"/>
        <end position="22"/>
    </location>
</feature>
<dbReference type="InterPro" id="IPR005135">
    <property type="entry name" value="Endo/exonuclease/phosphatase"/>
</dbReference>
<protein>
    <submittedName>
        <fullName evidence="6">Endonuclease/Exonuclease/phosphatase family protein</fullName>
    </submittedName>
</protein>
<name>A0A5C6C252_9BACT</name>
<evidence type="ECO:0000259" key="5">
    <source>
        <dbReference type="Pfam" id="PF03372"/>
    </source>
</evidence>
<reference evidence="6 7" key="1">
    <citation type="journal article" date="2020" name="Antonie Van Leeuwenhoek">
        <title>Rhodopirellula heiligendammensis sp. nov., Rhodopirellula pilleata sp. nov., and Rhodopirellula solitaria sp. nov. isolated from natural or artificial marine surfaces in Northern Germany and California, USA, and emended description of the genus Rhodopirellula.</title>
        <authorList>
            <person name="Kallscheuer N."/>
            <person name="Wiegand S."/>
            <person name="Jogler M."/>
            <person name="Boedeker C."/>
            <person name="Peeters S.H."/>
            <person name="Rast P."/>
            <person name="Heuer A."/>
            <person name="Jetten M.S.M."/>
            <person name="Rohde M."/>
            <person name="Jogler C."/>
        </authorList>
    </citation>
    <scope>NUCLEOTIDE SEQUENCE [LARGE SCALE GENOMIC DNA]</scope>
    <source>
        <strain evidence="6 7">Poly21</strain>
    </source>
</reference>
<dbReference type="GO" id="GO:0016787">
    <property type="term" value="F:hydrolase activity"/>
    <property type="evidence" value="ECO:0007669"/>
    <property type="project" value="UniProtKB-KW"/>
</dbReference>
<keyword evidence="7" id="KW-1185">Reference proteome</keyword>
<dbReference type="GO" id="GO:0006308">
    <property type="term" value="P:DNA catabolic process"/>
    <property type="evidence" value="ECO:0007669"/>
    <property type="project" value="InterPro"/>
</dbReference>
<evidence type="ECO:0000256" key="3">
    <source>
        <dbReference type="ARBA" id="ARBA00022801"/>
    </source>
</evidence>
<organism evidence="6 7">
    <name type="scientific">Allorhodopirellula heiligendammensis</name>
    <dbReference type="NCBI Taxonomy" id="2714739"/>
    <lineage>
        <taxon>Bacteria</taxon>
        <taxon>Pseudomonadati</taxon>
        <taxon>Planctomycetota</taxon>
        <taxon>Planctomycetia</taxon>
        <taxon>Pirellulales</taxon>
        <taxon>Pirellulaceae</taxon>
        <taxon>Allorhodopirellula</taxon>
    </lineage>
</organism>
<dbReference type="Gene3D" id="3.60.10.10">
    <property type="entry name" value="Endonuclease/exonuclease/phosphatase"/>
    <property type="match status" value="1"/>
</dbReference>
<dbReference type="InterPro" id="IPR036691">
    <property type="entry name" value="Endo/exonu/phosph_ase_sf"/>
</dbReference>
<dbReference type="OrthoDB" id="5500612at2"/>
<dbReference type="GO" id="GO:0004536">
    <property type="term" value="F:DNA nuclease activity"/>
    <property type="evidence" value="ECO:0007669"/>
    <property type="project" value="InterPro"/>
</dbReference>
<proteinExistence type="inferred from homology"/>
<evidence type="ECO:0000256" key="2">
    <source>
        <dbReference type="ARBA" id="ARBA00022722"/>
    </source>
</evidence>
<dbReference type="Proteomes" id="UP000319908">
    <property type="component" value="Unassembled WGS sequence"/>
</dbReference>
<dbReference type="PANTHER" id="PTHR11371:SF31">
    <property type="entry name" value="EXTRACELLULAR NUCLEASE"/>
    <property type="match status" value="1"/>
</dbReference>
<evidence type="ECO:0000313" key="6">
    <source>
        <dbReference type="EMBL" id="TWU18650.1"/>
    </source>
</evidence>
<dbReference type="SMART" id="SM00476">
    <property type="entry name" value="DNaseIc"/>
    <property type="match status" value="1"/>
</dbReference>
<dbReference type="EMBL" id="SJPU01000001">
    <property type="protein sequence ID" value="TWU18650.1"/>
    <property type="molecule type" value="Genomic_DNA"/>
</dbReference>
<sequence length="415" mass="46330">MDQLTPHCQAHRLDDGHRRPPTGKDANVVKWIWSTLMGKKSSGGRKSSGVPLVRWFTPSLTISGVVMAIAGALTGQVNLSSLEKFRGSEEPVYDDPISASASASDAPLQTAGFAAPRRPVASAPASYLPQQSMVPAAPRDSQGKSQTAVRLASFNIQVFGESKSSKPDVMHQLAVILMQFDVIAVQEVRGDPAVPIEGLLREISRLGGRYRAIHGPPVGRTSQKECYSYFWDQDRIDMIEHSEFLVDDRDDRMHREPFVCSFQTRVAPVDSRLPFRFTMINVHTDPDEVRGDTPDNELNVLDDVFQSVRNYEYQTHGEDDFILLGDLNVDVDGLRELGQIPGMVSLIGNVPTNTRQNKCYDHMLIDARVTTEFLRRSGVLNLERFFGIDQASALKISDHYPVWAEFSVYEAPRNW</sequence>
<comment type="caution">
    <text evidence="6">The sequence shown here is derived from an EMBL/GenBank/DDBJ whole genome shotgun (WGS) entry which is preliminary data.</text>
</comment>
<dbReference type="SUPFAM" id="SSF56219">
    <property type="entry name" value="DNase I-like"/>
    <property type="match status" value="1"/>
</dbReference>
<feature type="domain" description="Endonuclease/exonuclease/phosphatase" evidence="5">
    <location>
        <begin position="152"/>
        <end position="332"/>
    </location>
</feature>
<dbReference type="PANTHER" id="PTHR11371">
    <property type="entry name" value="DEOXYRIBONUCLEASE"/>
    <property type="match status" value="1"/>
</dbReference>
<gene>
    <name evidence="6" type="ORF">Poly21_08140</name>
</gene>
<dbReference type="Pfam" id="PF03372">
    <property type="entry name" value="Exo_endo_phos"/>
    <property type="match status" value="1"/>
</dbReference>
<keyword evidence="3" id="KW-0378">Hydrolase</keyword>
<keyword evidence="6" id="KW-0255">Endonuclease</keyword>
<dbReference type="PRINTS" id="PR00130">
    <property type="entry name" value="DNASEI"/>
</dbReference>
<evidence type="ECO:0000256" key="1">
    <source>
        <dbReference type="ARBA" id="ARBA00007359"/>
    </source>
</evidence>